<gene>
    <name evidence="1" type="ORF">H8K26_16815</name>
</gene>
<evidence type="ECO:0000313" key="2">
    <source>
        <dbReference type="Proteomes" id="UP000637632"/>
    </source>
</evidence>
<name>A0ABR6XK22_9BURK</name>
<comment type="caution">
    <text evidence="1">The sequence shown here is derived from an EMBL/GenBank/DDBJ whole genome shotgun (WGS) entry which is preliminary data.</text>
</comment>
<dbReference type="Proteomes" id="UP000637632">
    <property type="component" value="Unassembled WGS sequence"/>
</dbReference>
<dbReference type="Pfam" id="PF10109">
    <property type="entry name" value="Phage_TAC_7"/>
    <property type="match status" value="1"/>
</dbReference>
<organism evidence="1 2">
    <name type="scientific">Undibacterium aquatile</name>
    <dbReference type="NCBI Taxonomy" id="1537398"/>
    <lineage>
        <taxon>Bacteria</taxon>
        <taxon>Pseudomonadati</taxon>
        <taxon>Pseudomonadota</taxon>
        <taxon>Betaproteobacteria</taxon>
        <taxon>Burkholderiales</taxon>
        <taxon>Oxalobacteraceae</taxon>
        <taxon>Undibacterium</taxon>
    </lineage>
</organism>
<proteinExistence type="predicted"/>
<keyword evidence="2" id="KW-1185">Reference proteome</keyword>
<reference evidence="1 2" key="1">
    <citation type="submission" date="2020-08" db="EMBL/GenBank/DDBJ databases">
        <title>Novel species isolated from subtropical streams in China.</title>
        <authorList>
            <person name="Lu H."/>
        </authorList>
    </citation>
    <scope>NUCLEOTIDE SEQUENCE [LARGE SCALE GENOMIC DNA]</scope>
    <source>
        <strain evidence="1 2">CCTCC AB 2015119</strain>
    </source>
</reference>
<dbReference type="InterPro" id="IPR019289">
    <property type="entry name" value="Phage_tail_E/E"/>
</dbReference>
<accession>A0ABR6XK22</accession>
<protein>
    <submittedName>
        <fullName evidence="1">Phage tail assembly protein</fullName>
    </submittedName>
</protein>
<sequence>MRLTMDLQFPFTTAAGVSITSLELRRLKVKDLKAIGKQAGSDEVLLEILGISRMCNIIPEDLDEMDAADYQQVKVRFLEYLGVTPASPVRDGSTSEVVPVSAE</sequence>
<dbReference type="EMBL" id="JACOFT010000007">
    <property type="protein sequence ID" value="MBC3813105.1"/>
    <property type="molecule type" value="Genomic_DNA"/>
</dbReference>
<evidence type="ECO:0000313" key="1">
    <source>
        <dbReference type="EMBL" id="MBC3813105.1"/>
    </source>
</evidence>